<dbReference type="HOGENOM" id="CLU_087829_5_2_14"/>
<dbReference type="GO" id="GO:0005524">
    <property type="term" value="F:ATP binding"/>
    <property type="evidence" value="ECO:0007669"/>
    <property type="project" value="UniProtKB-KW"/>
</dbReference>
<dbReference type="InterPro" id="IPR003442">
    <property type="entry name" value="T6A_TsaE"/>
</dbReference>
<evidence type="ECO:0000256" key="10">
    <source>
        <dbReference type="ARBA" id="ARBA00032441"/>
    </source>
</evidence>
<dbReference type="AlphaFoldDB" id="R4S1I4"/>
<dbReference type="GO" id="GO:0046872">
    <property type="term" value="F:metal ion binding"/>
    <property type="evidence" value="ECO:0007669"/>
    <property type="project" value="UniProtKB-KW"/>
</dbReference>
<evidence type="ECO:0000256" key="9">
    <source>
        <dbReference type="ARBA" id="ARBA00022842"/>
    </source>
</evidence>
<sequence>MQLSQKLMINPKNPSLSKTISLTKITNSSAQTQKLGFWLGNQLANRTDKTIILLQGTLGTGKTTFTKGFIKSFGIKQLVTSPTFVILKTYVGLKQKIYHLDLYRPSLSMDLCQDLLEDFGNQDFLMVEFPEDCSKVFPDFNFLVKIDFLNKKQRKITIKQIKN</sequence>
<keyword evidence="8" id="KW-0067">ATP-binding</keyword>
<dbReference type="NCBIfam" id="TIGR00150">
    <property type="entry name" value="T6A_YjeE"/>
    <property type="match status" value="1"/>
</dbReference>
<evidence type="ECO:0000313" key="11">
    <source>
        <dbReference type="EMBL" id="AGL90664.1"/>
    </source>
</evidence>
<dbReference type="PATRIC" id="fig|980422.3.peg.686"/>
<evidence type="ECO:0000256" key="4">
    <source>
        <dbReference type="ARBA" id="ARBA00022490"/>
    </source>
</evidence>
<gene>
    <name evidence="11" type="primary">yjeE</name>
    <name evidence="11" type="ORF">SLY_0749</name>
</gene>
<evidence type="ECO:0000256" key="1">
    <source>
        <dbReference type="ARBA" id="ARBA00004496"/>
    </source>
</evidence>
<organism evidence="11 12">
    <name type="scientific">Strawberry lethal yellows phytoplasma (CPA) str. NZSb11</name>
    <dbReference type="NCBI Taxonomy" id="980422"/>
    <lineage>
        <taxon>Bacteria</taxon>
        <taxon>Bacillati</taxon>
        <taxon>Mycoplasmatota</taxon>
        <taxon>Mollicutes</taxon>
        <taxon>Acholeplasmatales</taxon>
        <taxon>Acholeplasmataceae</taxon>
        <taxon>Candidatus Phytoplasma</taxon>
        <taxon>16SrXII (Stolbur group)</taxon>
    </lineage>
</organism>
<keyword evidence="6" id="KW-0479">Metal-binding</keyword>
<keyword evidence="4" id="KW-0963">Cytoplasm</keyword>
<evidence type="ECO:0000256" key="3">
    <source>
        <dbReference type="ARBA" id="ARBA00019010"/>
    </source>
</evidence>
<dbReference type="PANTHER" id="PTHR33540:SF2">
    <property type="entry name" value="TRNA THREONYLCARBAMOYLADENOSINE BIOSYNTHESIS PROTEIN TSAE"/>
    <property type="match status" value="1"/>
</dbReference>
<evidence type="ECO:0000256" key="8">
    <source>
        <dbReference type="ARBA" id="ARBA00022840"/>
    </source>
</evidence>
<dbReference type="Pfam" id="PF02367">
    <property type="entry name" value="TsaE"/>
    <property type="match status" value="1"/>
</dbReference>
<dbReference type="Gene3D" id="3.40.50.300">
    <property type="entry name" value="P-loop containing nucleotide triphosphate hydrolases"/>
    <property type="match status" value="1"/>
</dbReference>
<dbReference type="PANTHER" id="PTHR33540">
    <property type="entry name" value="TRNA THREONYLCARBAMOYLADENOSINE BIOSYNTHESIS PROTEIN TSAE"/>
    <property type="match status" value="1"/>
</dbReference>
<comment type="subcellular location">
    <subcellularLocation>
        <location evidence="1">Cytoplasm</location>
    </subcellularLocation>
</comment>
<comment type="similarity">
    <text evidence="2">Belongs to the TsaE family.</text>
</comment>
<dbReference type="GO" id="GO:0005737">
    <property type="term" value="C:cytoplasm"/>
    <property type="evidence" value="ECO:0007669"/>
    <property type="project" value="UniProtKB-SubCell"/>
</dbReference>
<keyword evidence="9" id="KW-0460">Magnesium</keyword>
<dbReference type="GO" id="GO:0002949">
    <property type="term" value="P:tRNA threonylcarbamoyladenosine modification"/>
    <property type="evidence" value="ECO:0007669"/>
    <property type="project" value="InterPro"/>
</dbReference>
<evidence type="ECO:0000313" key="12">
    <source>
        <dbReference type="Proteomes" id="UP000013941"/>
    </source>
</evidence>
<proteinExistence type="inferred from homology"/>
<dbReference type="EMBL" id="CP002548">
    <property type="protein sequence ID" value="AGL90664.1"/>
    <property type="molecule type" value="Genomic_DNA"/>
</dbReference>
<evidence type="ECO:0000256" key="7">
    <source>
        <dbReference type="ARBA" id="ARBA00022741"/>
    </source>
</evidence>
<reference evidence="11 12" key="1">
    <citation type="journal article" date="2013" name="BMC Genomics">
        <title>Comparison of the complete genome sequence of two closely related isolates of 'Candidatus Phytoplasma australiense' reveals genome plasticity.</title>
        <authorList>
            <person name="Andersen M.T."/>
            <person name="Liefting L.W."/>
            <person name="Havukkala I."/>
            <person name="Beever R.E."/>
        </authorList>
    </citation>
    <scope>NUCLEOTIDE SEQUENCE [LARGE SCALE GENOMIC DNA]</scope>
    <source>
        <strain evidence="11 12">NZSb11</strain>
    </source>
</reference>
<keyword evidence="5" id="KW-0819">tRNA processing</keyword>
<dbReference type="Proteomes" id="UP000013941">
    <property type="component" value="Chromosome"/>
</dbReference>
<dbReference type="KEGG" id="nzs:SLY_0749"/>
<evidence type="ECO:0000256" key="6">
    <source>
        <dbReference type="ARBA" id="ARBA00022723"/>
    </source>
</evidence>
<accession>R4S1I4</accession>
<evidence type="ECO:0000256" key="5">
    <source>
        <dbReference type="ARBA" id="ARBA00022694"/>
    </source>
</evidence>
<dbReference type="SUPFAM" id="SSF52540">
    <property type="entry name" value="P-loop containing nucleoside triphosphate hydrolases"/>
    <property type="match status" value="1"/>
</dbReference>
<protein>
    <recommendedName>
        <fullName evidence="3">tRNA threonylcarbamoyladenosine biosynthesis protein TsaE</fullName>
    </recommendedName>
    <alternativeName>
        <fullName evidence="10">t(6)A37 threonylcarbamoyladenosine biosynthesis protein TsaE</fullName>
    </alternativeName>
</protein>
<keyword evidence="7" id="KW-0547">Nucleotide-binding</keyword>
<keyword evidence="12" id="KW-1185">Reference proteome</keyword>
<evidence type="ECO:0000256" key="2">
    <source>
        <dbReference type="ARBA" id="ARBA00007599"/>
    </source>
</evidence>
<name>R4S1I4_PHYAS</name>
<dbReference type="InterPro" id="IPR027417">
    <property type="entry name" value="P-loop_NTPase"/>
</dbReference>